<dbReference type="AlphaFoldDB" id="A0A9P6PST5"/>
<dbReference type="Gene3D" id="1.25.40.10">
    <property type="entry name" value="Tetratricopeptide repeat domain"/>
    <property type="match status" value="1"/>
</dbReference>
<gene>
    <name evidence="9" type="ORF">DFQ27_008294</name>
</gene>
<dbReference type="EMBL" id="JAAAJB010000691">
    <property type="protein sequence ID" value="KAG0252084.1"/>
    <property type="molecule type" value="Genomic_DNA"/>
</dbReference>
<dbReference type="PANTHER" id="PTHR15696:SF0">
    <property type="entry name" value="TELOMERASE-BINDING PROTEIN EST1A"/>
    <property type="match status" value="1"/>
</dbReference>
<feature type="domain" description="Telomerase activating protein Est1-like N-terminal" evidence="7">
    <location>
        <begin position="166"/>
        <end position="308"/>
    </location>
</feature>
<feature type="compositionally biased region" description="Polar residues" evidence="5">
    <location>
        <begin position="243"/>
        <end position="254"/>
    </location>
</feature>
<name>A0A9P6PST5_9FUNG</name>
<dbReference type="OrthoDB" id="69928at2759"/>
<dbReference type="GO" id="GO:0070034">
    <property type="term" value="F:telomerase RNA binding"/>
    <property type="evidence" value="ECO:0007669"/>
    <property type="project" value="TreeGrafter"/>
</dbReference>
<dbReference type="InterPro" id="IPR019458">
    <property type="entry name" value="Est1-like_N"/>
</dbReference>
<dbReference type="GO" id="GO:0000184">
    <property type="term" value="P:nuclear-transcribed mRNA catabolic process, nonsense-mediated decay"/>
    <property type="evidence" value="ECO:0007669"/>
    <property type="project" value="TreeGrafter"/>
</dbReference>
<dbReference type="InterPro" id="IPR002716">
    <property type="entry name" value="PIN_dom"/>
</dbReference>
<keyword evidence="10" id="KW-1185">Reference proteome</keyword>
<feature type="domain" description="PIN" evidence="8">
    <location>
        <begin position="840"/>
        <end position="905"/>
    </location>
</feature>
<dbReference type="Pfam" id="PF10374">
    <property type="entry name" value="EST1"/>
    <property type="match status" value="1"/>
</dbReference>
<evidence type="ECO:0008006" key="11">
    <source>
        <dbReference type="Google" id="ProtNLM"/>
    </source>
</evidence>
<feature type="compositionally biased region" description="Low complexity" evidence="5">
    <location>
        <begin position="104"/>
        <end position="120"/>
    </location>
</feature>
<keyword evidence="3" id="KW-0963">Cytoplasm</keyword>
<dbReference type="PANTHER" id="PTHR15696">
    <property type="entry name" value="SMG-7 SUPPRESSOR WITH MORPHOLOGICAL EFFECT ON GENITALIA PROTEIN 7"/>
    <property type="match status" value="1"/>
</dbReference>
<feature type="domain" description="DNA/RNA-binding" evidence="6">
    <location>
        <begin position="333"/>
        <end position="586"/>
    </location>
</feature>
<proteinExistence type="predicted"/>
<dbReference type="InterPro" id="IPR045153">
    <property type="entry name" value="Est1/Ebs1-like"/>
</dbReference>
<keyword evidence="4" id="KW-0539">Nucleus</keyword>
<feature type="compositionally biased region" description="Basic and acidic residues" evidence="5">
    <location>
        <begin position="752"/>
        <end position="763"/>
    </location>
</feature>
<comment type="caution">
    <text evidence="9">The sequence shown here is derived from an EMBL/GenBank/DDBJ whole genome shotgun (WGS) entry which is preliminary data.</text>
</comment>
<feature type="region of interest" description="Disordered" evidence="5">
    <location>
        <begin position="929"/>
        <end position="998"/>
    </location>
</feature>
<dbReference type="SUPFAM" id="SSF48452">
    <property type="entry name" value="TPR-like"/>
    <property type="match status" value="1"/>
</dbReference>
<dbReference type="Pfam" id="PF13638">
    <property type="entry name" value="PIN_4"/>
    <property type="match status" value="1"/>
</dbReference>
<feature type="compositionally biased region" description="Basic and acidic residues" evidence="5">
    <location>
        <begin position="961"/>
        <end position="970"/>
    </location>
</feature>
<reference evidence="9" key="1">
    <citation type="journal article" date="2020" name="Fungal Divers.">
        <title>Resolving the Mortierellaceae phylogeny through synthesis of multi-gene phylogenetics and phylogenomics.</title>
        <authorList>
            <person name="Vandepol N."/>
            <person name="Liber J."/>
            <person name="Desiro A."/>
            <person name="Na H."/>
            <person name="Kennedy M."/>
            <person name="Barry K."/>
            <person name="Grigoriev I.V."/>
            <person name="Miller A.N."/>
            <person name="O'Donnell K."/>
            <person name="Stajich J.E."/>
            <person name="Bonito G."/>
        </authorList>
    </citation>
    <scope>NUCLEOTIDE SEQUENCE</scope>
    <source>
        <strain evidence="9">BC1065</strain>
    </source>
</reference>
<evidence type="ECO:0000256" key="4">
    <source>
        <dbReference type="ARBA" id="ARBA00023242"/>
    </source>
</evidence>
<evidence type="ECO:0000256" key="3">
    <source>
        <dbReference type="ARBA" id="ARBA00022490"/>
    </source>
</evidence>
<evidence type="ECO:0000256" key="2">
    <source>
        <dbReference type="ARBA" id="ARBA00004496"/>
    </source>
</evidence>
<accession>A0A9P6PST5</accession>
<dbReference type="Pfam" id="PF10373">
    <property type="entry name" value="EST1_DNA_bind"/>
    <property type="match status" value="1"/>
</dbReference>
<organism evidence="9 10">
    <name type="scientific">Actinomortierella ambigua</name>
    <dbReference type="NCBI Taxonomy" id="1343610"/>
    <lineage>
        <taxon>Eukaryota</taxon>
        <taxon>Fungi</taxon>
        <taxon>Fungi incertae sedis</taxon>
        <taxon>Mucoromycota</taxon>
        <taxon>Mortierellomycotina</taxon>
        <taxon>Mortierellomycetes</taxon>
        <taxon>Mortierellales</taxon>
        <taxon>Mortierellaceae</taxon>
        <taxon>Actinomortierella</taxon>
    </lineage>
</organism>
<dbReference type="GO" id="GO:0005697">
    <property type="term" value="C:telomerase holoenzyme complex"/>
    <property type="evidence" value="ECO:0007669"/>
    <property type="project" value="TreeGrafter"/>
</dbReference>
<dbReference type="GO" id="GO:0005737">
    <property type="term" value="C:cytoplasm"/>
    <property type="evidence" value="ECO:0007669"/>
    <property type="project" value="UniProtKB-SubCell"/>
</dbReference>
<protein>
    <recommendedName>
        <fullName evidence="11">PIN domain-containing protein</fullName>
    </recommendedName>
</protein>
<evidence type="ECO:0000259" key="6">
    <source>
        <dbReference type="Pfam" id="PF10373"/>
    </source>
</evidence>
<evidence type="ECO:0000259" key="7">
    <source>
        <dbReference type="Pfam" id="PF10374"/>
    </source>
</evidence>
<evidence type="ECO:0000259" key="8">
    <source>
        <dbReference type="Pfam" id="PF13638"/>
    </source>
</evidence>
<dbReference type="Gene3D" id="3.40.50.1010">
    <property type="entry name" value="5'-nuclease"/>
    <property type="match status" value="1"/>
</dbReference>
<sequence>MSQLISHPTFIEHNASFLRQLHTEAQQLEQTIVKLLEAIRTGQRPSSSVLSSATSSTVSSPAEERPQAFPDTAGGGRHNHKRRQSSTSSHGHGKVSREGGNGKSQRTNSRQHQQRQQEQSNEAANSLFGEGLMPVEDELSILRDSFKDTCEMLILYDLETAVEKSVDDKLWKHVFHTAIEECRVELRKHLMDKSPELRHTILDELHKIINKGTGFYTGLITTLRQQHDIHMDSIAVKLLMSSGESGKSKGANTSKKQEGSKRRNGRDQPSQSATESGMERPIFPKEQVTVFIQKCFVYLGDLARYRVSVELENKKLSAPSQQAEVQPDEWLTARMFYRHAIRVWADSGKPHGQLAILASYVNDDLDALYWYLQSLAAKSTPPVVRDNLKIFFSKFQSRFRSVLAQWQTLAISSKDHQYDDQRTPGLNGSSPWDQYDLNLLIVKVQMDLFALQLESATFQDQRVQEALCRKLVEHQSEGVVLKVVACLVFMIWDLQTRLGAASVRGELGSRGEYTQLKIAQSCAMVFALRAATMVLNHQLDQAAPIPQTADTLRPIFCQLDPSLLVVEFWISNWDQIWGMIRLEEKAGTNVEAAAPGQSIRAATVVFIRALTRFLNHFKDEPIFEHLQSAKKMQFRASCILEQDRLRFYGLLPFRRFHTQLLIGFDVAEDAMLTLWSRFQLFATKVMEASEQIRGNVVEVTSVESEQGGANIYRVMDADDKRTMRSQGSTVLASHWLQDQVSTLQKGLDHFGRAPATAKDEGSTKRHNPRGRQLYPLSSMPSKVILPVVAPTQQAPHSMQAMQAMQAAGEAKKGLISNYFKSVPGGNSTNDSKTMPLWTCVVDYSILVWHLSDIKSLLDRQKCLVVIPLDVIDRLDMAKKGNDKENLKAREAIRFLDERMNTSLNGPSLLIAQNIKDSLGKWSESSEYLIQPSKGDRAQDEDGGQPLKNEVGDVSMQGANHSSEHDDDVAKQDSLSAGDPAMDVEMKSDENTEDGGDEKEIEVRNAMSVPRLWRPILGACIGMLYKREDTRVARAYFRLVTEDSDLASFACWFNIPVTGIRTWRQLLQ</sequence>
<comment type="subcellular location">
    <subcellularLocation>
        <location evidence="2">Cytoplasm</location>
    </subcellularLocation>
    <subcellularLocation>
        <location evidence="1">Nucleus</location>
    </subcellularLocation>
</comment>
<feature type="compositionally biased region" description="Low complexity" evidence="5">
    <location>
        <begin position="45"/>
        <end position="61"/>
    </location>
</feature>
<dbReference type="GO" id="GO:0042162">
    <property type="term" value="F:telomeric DNA binding"/>
    <property type="evidence" value="ECO:0007669"/>
    <property type="project" value="TreeGrafter"/>
</dbReference>
<evidence type="ECO:0000313" key="10">
    <source>
        <dbReference type="Proteomes" id="UP000807716"/>
    </source>
</evidence>
<feature type="region of interest" description="Disordered" evidence="5">
    <location>
        <begin position="243"/>
        <end position="279"/>
    </location>
</feature>
<evidence type="ECO:0000256" key="5">
    <source>
        <dbReference type="SAM" id="MobiDB-lite"/>
    </source>
</evidence>
<feature type="region of interest" description="Disordered" evidence="5">
    <location>
        <begin position="42"/>
        <end position="123"/>
    </location>
</feature>
<dbReference type="Proteomes" id="UP000807716">
    <property type="component" value="Unassembled WGS sequence"/>
</dbReference>
<evidence type="ECO:0000256" key="1">
    <source>
        <dbReference type="ARBA" id="ARBA00004123"/>
    </source>
</evidence>
<evidence type="ECO:0000313" key="9">
    <source>
        <dbReference type="EMBL" id="KAG0252084.1"/>
    </source>
</evidence>
<dbReference type="InterPro" id="IPR018834">
    <property type="entry name" value="DNA/RNA-bd_Est1-type"/>
</dbReference>
<feature type="region of interest" description="Disordered" evidence="5">
    <location>
        <begin position="752"/>
        <end position="772"/>
    </location>
</feature>
<dbReference type="InterPro" id="IPR011990">
    <property type="entry name" value="TPR-like_helical_dom_sf"/>
</dbReference>